<evidence type="ECO:0008006" key="9">
    <source>
        <dbReference type="Google" id="ProtNLM"/>
    </source>
</evidence>
<accession>A0ABT1FAE0</accession>
<evidence type="ECO:0000256" key="6">
    <source>
        <dbReference type="SAM" id="Phobius"/>
    </source>
</evidence>
<dbReference type="Gene3D" id="1.10.3730.20">
    <property type="match status" value="1"/>
</dbReference>
<evidence type="ECO:0000256" key="4">
    <source>
        <dbReference type="ARBA" id="ARBA00022989"/>
    </source>
</evidence>
<dbReference type="SUPFAM" id="SSF103481">
    <property type="entry name" value="Multidrug resistance efflux transporter EmrE"/>
    <property type="match status" value="1"/>
</dbReference>
<reference evidence="7 8" key="1">
    <citation type="submission" date="2022-06" db="EMBL/GenBank/DDBJ databases">
        <title>Dyella sp. Sa strain:Sa Genome sequencing.</title>
        <authorList>
            <person name="Park S."/>
        </authorList>
    </citation>
    <scope>NUCLEOTIDE SEQUENCE [LARGE SCALE GENOMIC DNA]</scope>
    <source>
        <strain evidence="7 8">Sa</strain>
    </source>
</reference>
<keyword evidence="2" id="KW-1003">Cell membrane</keyword>
<evidence type="ECO:0000313" key="7">
    <source>
        <dbReference type="EMBL" id="MCP1373378.1"/>
    </source>
</evidence>
<dbReference type="PANTHER" id="PTHR30561:SF9">
    <property type="entry name" value="4-AMINO-4-DEOXY-L-ARABINOSE-PHOSPHOUNDECAPRENOL FLIPPASE SUBUNIT ARNF-RELATED"/>
    <property type="match status" value="1"/>
</dbReference>
<keyword evidence="4 6" id="KW-1133">Transmembrane helix</keyword>
<dbReference type="Proteomes" id="UP001204615">
    <property type="component" value="Unassembled WGS sequence"/>
</dbReference>
<proteinExistence type="predicted"/>
<feature type="transmembrane region" description="Helical" evidence="6">
    <location>
        <begin position="101"/>
        <end position="118"/>
    </location>
</feature>
<dbReference type="EMBL" id="JAMZEK010000001">
    <property type="protein sequence ID" value="MCP1373378.1"/>
    <property type="molecule type" value="Genomic_DNA"/>
</dbReference>
<name>A0ABT1FAE0_9GAMM</name>
<feature type="transmembrane region" description="Helical" evidence="6">
    <location>
        <begin position="76"/>
        <end position="95"/>
    </location>
</feature>
<evidence type="ECO:0000256" key="3">
    <source>
        <dbReference type="ARBA" id="ARBA00022692"/>
    </source>
</evidence>
<evidence type="ECO:0000256" key="1">
    <source>
        <dbReference type="ARBA" id="ARBA00004651"/>
    </source>
</evidence>
<evidence type="ECO:0000313" key="8">
    <source>
        <dbReference type="Proteomes" id="UP001204615"/>
    </source>
</evidence>
<organism evidence="7 8">
    <name type="scientific">Dyella lutea</name>
    <dbReference type="NCBI Taxonomy" id="2950441"/>
    <lineage>
        <taxon>Bacteria</taxon>
        <taxon>Pseudomonadati</taxon>
        <taxon>Pseudomonadota</taxon>
        <taxon>Gammaproteobacteria</taxon>
        <taxon>Lysobacterales</taxon>
        <taxon>Rhodanobacteraceae</taxon>
        <taxon>Dyella</taxon>
    </lineage>
</organism>
<keyword evidence="3 6" id="KW-0812">Transmembrane</keyword>
<protein>
    <recommendedName>
        <fullName evidence="9">EamA domain-containing protein</fullName>
    </recommendedName>
</protein>
<dbReference type="PANTHER" id="PTHR30561">
    <property type="entry name" value="SMR FAMILY PROTON-DEPENDENT DRUG EFFLUX TRANSPORTER SUGE"/>
    <property type="match status" value="1"/>
</dbReference>
<evidence type="ECO:0000256" key="2">
    <source>
        <dbReference type="ARBA" id="ARBA00022475"/>
    </source>
</evidence>
<feature type="transmembrane region" description="Helical" evidence="6">
    <location>
        <begin position="49"/>
        <end position="69"/>
    </location>
</feature>
<comment type="caution">
    <text evidence="7">The sequence shown here is derived from an EMBL/GenBank/DDBJ whole genome shotgun (WGS) entry which is preliminary data.</text>
</comment>
<dbReference type="InterPro" id="IPR037185">
    <property type="entry name" value="EmrE-like"/>
</dbReference>
<keyword evidence="5 6" id="KW-0472">Membrane</keyword>
<evidence type="ECO:0000256" key="5">
    <source>
        <dbReference type="ARBA" id="ARBA00023136"/>
    </source>
</evidence>
<dbReference type="RefSeq" id="WP_253565144.1">
    <property type="nucleotide sequence ID" value="NZ_JAMZEK010000001.1"/>
</dbReference>
<keyword evidence="8" id="KW-1185">Reference proteome</keyword>
<dbReference type="InterPro" id="IPR000390">
    <property type="entry name" value="Small_drug/metabolite_transptr"/>
</dbReference>
<comment type="subcellular location">
    <subcellularLocation>
        <location evidence="1">Cell membrane</location>
        <topology evidence="1">Multi-pass membrane protein</topology>
    </subcellularLocation>
</comment>
<sequence>MSYLFVALTIVLTVYGQLVLKWQAGLIPPSPQVGHGLLLYVVRMLLRPWVLSGLAAAFLASACWIAAVSRFPLSKIYPFMALNFVLVGLLAVPLFGESLSQSKIVGLLLVIAGLIVTSRA</sequence>
<gene>
    <name evidence="7" type="ORF">NC595_04825</name>
</gene>